<evidence type="ECO:0000256" key="1">
    <source>
        <dbReference type="SAM" id="MobiDB-lite"/>
    </source>
</evidence>
<dbReference type="InterPro" id="IPR014710">
    <property type="entry name" value="RmlC-like_jellyroll"/>
</dbReference>
<dbReference type="SUPFAM" id="SSF51182">
    <property type="entry name" value="RmlC-like cupins"/>
    <property type="match status" value="1"/>
</dbReference>
<name>A0A5P2B1B2_STRVZ</name>
<gene>
    <name evidence="3" type="ORF">DEJ46_38335</name>
</gene>
<reference evidence="3 4" key="1">
    <citation type="submission" date="2018-05" db="EMBL/GenBank/DDBJ databases">
        <title>Streptomyces venezuelae.</title>
        <authorList>
            <person name="Kim W."/>
            <person name="Lee N."/>
            <person name="Cho B.-K."/>
        </authorList>
    </citation>
    <scope>NUCLEOTIDE SEQUENCE [LARGE SCALE GENOMIC DNA]</scope>
    <source>
        <strain evidence="3 4">ATCC 15068</strain>
    </source>
</reference>
<sequence>MATEALKYIRNVFRSGFELKDIDWTPWSEPGRIGVDHHVLWAPDEATGEDSVGLLLRFPPTAHGDFHEHLGYELMLVLDGQLDHSDGVSYFKGDLVVEGPGTEHRMSSGSGCTVLAVRTRPASPRAPKKPIREVVSAAS</sequence>
<evidence type="ECO:0000313" key="3">
    <source>
        <dbReference type="EMBL" id="QES24233.1"/>
    </source>
</evidence>
<dbReference type="InterPro" id="IPR011051">
    <property type="entry name" value="RmlC_Cupin_sf"/>
</dbReference>
<protein>
    <submittedName>
        <fullName evidence="3">Allophanate hydrolase</fullName>
    </submittedName>
</protein>
<dbReference type="EMBL" id="CP029194">
    <property type="protein sequence ID" value="QES24233.1"/>
    <property type="molecule type" value="Genomic_DNA"/>
</dbReference>
<dbReference type="OrthoDB" id="3691422at2"/>
<dbReference type="InterPro" id="IPR025979">
    <property type="entry name" value="ChrR-like_cupin_dom"/>
</dbReference>
<dbReference type="Pfam" id="PF12973">
    <property type="entry name" value="Cupin_7"/>
    <property type="match status" value="1"/>
</dbReference>
<evidence type="ECO:0000313" key="4">
    <source>
        <dbReference type="Proteomes" id="UP000324106"/>
    </source>
</evidence>
<dbReference type="GO" id="GO:0016787">
    <property type="term" value="F:hydrolase activity"/>
    <property type="evidence" value="ECO:0007669"/>
    <property type="project" value="UniProtKB-KW"/>
</dbReference>
<accession>A0A5P2B1B2</accession>
<organism evidence="3 4">
    <name type="scientific">Streptomyces venezuelae</name>
    <dbReference type="NCBI Taxonomy" id="54571"/>
    <lineage>
        <taxon>Bacteria</taxon>
        <taxon>Bacillati</taxon>
        <taxon>Actinomycetota</taxon>
        <taxon>Actinomycetes</taxon>
        <taxon>Kitasatosporales</taxon>
        <taxon>Streptomycetaceae</taxon>
        <taxon>Streptomyces</taxon>
    </lineage>
</organism>
<keyword evidence="3" id="KW-0378">Hydrolase</keyword>
<dbReference type="Proteomes" id="UP000324106">
    <property type="component" value="Chromosome"/>
</dbReference>
<proteinExistence type="predicted"/>
<feature type="domain" description="ChrR-like cupin" evidence="2">
    <location>
        <begin position="18"/>
        <end position="116"/>
    </location>
</feature>
<dbReference type="AlphaFoldDB" id="A0A5P2B1B2"/>
<dbReference type="Gene3D" id="2.60.120.10">
    <property type="entry name" value="Jelly Rolls"/>
    <property type="match status" value="1"/>
</dbReference>
<evidence type="ECO:0000259" key="2">
    <source>
        <dbReference type="Pfam" id="PF12973"/>
    </source>
</evidence>
<feature type="region of interest" description="Disordered" evidence="1">
    <location>
        <begin position="120"/>
        <end position="139"/>
    </location>
</feature>
<dbReference type="RefSeq" id="WP_150273780.1">
    <property type="nucleotide sequence ID" value="NZ_CP029194.1"/>
</dbReference>